<dbReference type="SUPFAM" id="SSF46785">
    <property type="entry name" value="Winged helix' DNA-binding domain"/>
    <property type="match status" value="1"/>
</dbReference>
<dbReference type="Gene3D" id="1.20.120.530">
    <property type="entry name" value="GntR ligand-binding domain-like"/>
    <property type="match status" value="1"/>
</dbReference>
<dbReference type="InterPro" id="IPR008920">
    <property type="entry name" value="TF_FadR/GntR_C"/>
</dbReference>
<feature type="domain" description="HTH gntR-type" evidence="4">
    <location>
        <begin position="26"/>
        <end position="94"/>
    </location>
</feature>
<keyword evidence="2" id="KW-0238">DNA-binding</keyword>
<dbReference type="Pfam" id="PF00392">
    <property type="entry name" value="GntR"/>
    <property type="match status" value="1"/>
</dbReference>
<gene>
    <name evidence="5" type="ORF">HY834_06010</name>
</gene>
<evidence type="ECO:0000313" key="5">
    <source>
        <dbReference type="EMBL" id="MBI4921285.1"/>
    </source>
</evidence>
<protein>
    <submittedName>
        <fullName evidence="5">FadR family transcriptional regulator</fullName>
    </submittedName>
</protein>
<dbReference type="Gene3D" id="1.10.10.10">
    <property type="entry name" value="Winged helix-like DNA-binding domain superfamily/Winged helix DNA-binding domain"/>
    <property type="match status" value="1"/>
</dbReference>
<dbReference type="EMBL" id="JACRAF010000018">
    <property type="protein sequence ID" value="MBI4921285.1"/>
    <property type="molecule type" value="Genomic_DNA"/>
</dbReference>
<dbReference type="PANTHER" id="PTHR43537">
    <property type="entry name" value="TRANSCRIPTIONAL REGULATOR, GNTR FAMILY"/>
    <property type="match status" value="1"/>
</dbReference>
<dbReference type="InterPro" id="IPR036388">
    <property type="entry name" value="WH-like_DNA-bd_sf"/>
</dbReference>
<accession>A0A933L1E9</accession>
<keyword evidence="1" id="KW-0805">Transcription regulation</keyword>
<dbReference type="Proteomes" id="UP000782610">
    <property type="component" value="Unassembled WGS sequence"/>
</dbReference>
<proteinExistence type="predicted"/>
<dbReference type="PRINTS" id="PR00035">
    <property type="entry name" value="HTHGNTR"/>
</dbReference>
<dbReference type="GO" id="GO:0003700">
    <property type="term" value="F:DNA-binding transcription factor activity"/>
    <property type="evidence" value="ECO:0007669"/>
    <property type="project" value="InterPro"/>
</dbReference>
<evidence type="ECO:0000256" key="2">
    <source>
        <dbReference type="ARBA" id="ARBA00023125"/>
    </source>
</evidence>
<reference evidence="5" key="1">
    <citation type="submission" date="2020-07" db="EMBL/GenBank/DDBJ databases">
        <title>Huge and variable diversity of episymbiotic CPR bacteria and DPANN archaea in groundwater ecosystems.</title>
        <authorList>
            <person name="He C.Y."/>
            <person name="Keren R."/>
            <person name="Whittaker M."/>
            <person name="Farag I.F."/>
            <person name="Doudna J."/>
            <person name="Cate J.H.D."/>
            <person name="Banfield J.F."/>
        </authorList>
    </citation>
    <scope>NUCLEOTIDE SEQUENCE</scope>
    <source>
        <strain evidence="5">NC_groundwater_1586_Pr3_B-0.1um_66_15</strain>
    </source>
</reference>
<dbReference type="InterPro" id="IPR036390">
    <property type="entry name" value="WH_DNA-bd_sf"/>
</dbReference>
<dbReference type="PROSITE" id="PS50949">
    <property type="entry name" value="HTH_GNTR"/>
    <property type="match status" value="1"/>
</dbReference>
<comment type="caution">
    <text evidence="5">The sequence shown here is derived from an EMBL/GenBank/DDBJ whole genome shotgun (WGS) entry which is preliminary data.</text>
</comment>
<evidence type="ECO:0000256" key="3">
    <source>
        <dbReference type="ARBA" id="ARBA00023163"/>
    </source>
</evidence>
<dbReference type="SMART" id="SM00345">
    <property type="entry name" value="HTH_GNTR"/>
    <property type="match status" value="1"/>
</dbReference>
<dbReference type="AlphaFoldDB" id="A0A933L1E9"/>
<dbReference type="SUPFAM" id="SSF48008">
    <property type="entry name" value="GntR ligand-binding domain-like"/>
    <property type="match status" value="1"/>
</dbReference>
<keyword evidence="3" id="KW-0804">Transcription</keyword>
<dbReference type="GO" id="GO:0003677">
    <property type="term" value="F:DNA binding"/>
    <property type="evidence" value="ECO:0007669"/>
    <property type="project" value="UniProtKB-KW"/>
</dbReference>
<evidence type="ECO:0000313" key="6">
    <source>
        <dbReference type="Proteomes" id="UP000782610"/>
    </source>
</evidence>
<organism evidence="5 6">
    <name type="scientific">Devosia nanyangense</name>
    <dbReference type="NCBI Taxonomy" id="1228055"/>
    <lineage>
        <taxon>Bacteria</taxon>
        <taxon>Pseudomonadati</taxon>
        <taxon>Pseudomonadota</taxon>
        <taxon>Alphaproteobacteria</taxon>
        <taxon>Hyphomicrobiales</taxon>
        <taxon>Devosiaceae</taxon>
        <taxon>Devosia</taxon>
    </lineage>
</organism>
<dbReference type="InterPro" id="IPR011711">
    <property type="entry name" value="GntR_C"/>
</dbReference>
<sequence>MNRTPDLLIERDGRDAADYLERIDTKMRGVAVLDALADMIERAGLGVGDRLPPEITLAEHLGVGRSTIREALNRWEGLGLIKRKRGAGTFLSARVPSSKGLVPTMIRLEGEALLRLMEVRRALENDVVRKATVNASRSQRAEISRLCDALLTEVYAHRPWRKADWAFHGAIYDASGNPMFGQILSRLDHALERSAESPFGRDEFGMESFPPHRHLADAIVAADPDRACAAINHILDIVEGEIRTIIGSGAA</sequence>
<dbReference type="PANTHER" id="PTHR43537:SF5">
    <property type="entry name" value="UXU OPERON TRANSCRIPTIONAL REGULATOR"/>
    <property type="match status" value="1"/>
</dbReference>
<dbReference type="Pfam" id="PF07729">
    <property type="entry name" value="FCD"/>
    <property type="match status" value="1"/>
</dbReference>
<dbReference type="SMART" id="SM00895">
    <property type="entry name" value="FCD"/>
    <property type="match status" value="1"/>
</dbReference>
<dbReference type="InterPro" id="IPR000524">
    <property type="entry name" value="Tscrpt_reg_HTH_GntR"/>
</dbReference>
<name>A0A933L1E9_9HYPH</name>
<dbReference type="CDD" id="cd07377">
    <property type="entry name" value="WHTH_GntR"/>
    <property type="match status" value="1"/>
</dbReference>
<evidence type="ECO:0000259" key="4">
    <source>
        <dbReference type="PROSITE" id="PS50949"/>
    </source>
</evidence>
<evidence type="ECO:0000256" key="1">
    <source>
        <dbReference type="ARBA" id="ARBA00023015"/>
    </source>
</evidence>